<evidence type="ECO:0000313" key="2">
    <source>
        <dbReference type="Proteomes" id="UP000821853"/>
    </source>
</evidence>
<dbReference type="AlphaFoldDB" id="A0A9J6H9V2"/>
<accession>A0A9J6H9V2</accession>
<name>A0A9J6H9V2_HAELO</name>
<proteinExistence type="predicted"/>
<keyword evidence="2" id="KW-1185">Reference proteome</keyword>
<sequence length="156" mass="17945">MKPAQATVDQARPLRSEFASQTYAAHLLKEMYADERNRAYLLFLEPILVEMRRINKLFQGEDVDPLGIFEELQKRFKRLLCRTLKSCVLRHHDDSSLLTLDTKDIESIFLAIHDADLGSSFLEHLQGMRLSPEDGAPLSLKHAHSTCRNAFQAQRH</sequence>
<dbReference type="VEuPathDB" id="VectorBase:HLOH_060908"/>
<evidence type="ECO:0000313" key="1">
    <source>
        <dbReference type="EMBL" id="KAH9384475.1"/>
    </source>
</evidence>
<organism evidence="1 2">
    <name type="scientific">Haemaphysalis longicornis</name>
    <name type="common">Bush tick</name>
    <dbReference type="NCBI Taxonomy" id="44386"/>
    <lineage>
        <taxon>Eukaryota</taxon>
        <taxon>Metazoa</taxon>
        <taxon>Ecdysozoa</taxon>
        <taxon>Arthropoda</taxon>
        <taxon>Chelicerata</taxon>
        <taxon>Arachnida</taxon>
        <taxon>Acari</taxon>
        <taxon>Parasitiformes</taxon>
        <taxon>Ixodida</taxon>
        <taxon>Ixodoidea</taxon>
        <taxon>Ixodidae</taxon>
        <taxon>Haemaphysalinae</taxon>
        <taxon>Haemaphysalis</taxon>
    </lineage>
</organism>
<comment type="caution">
    <text evidence="1">The sequence shown here is derived from an EMBL/GenBank/DDBJ whole genome shotgun (WGS) entry which is preliminary data.</text>
</comment>
<protein>
    <submittedName>
        <fullName evidence="1">Uncharacterized protein</fullName>
    </submittedName>
</protein>
<reference evidence="1 2" key="1">
    <citation type="journal article" date="2020" name="Cell">
        <title>Large-Scale Comparative Analyses of Tick Genomes Elucidate Their Genetic Diversity and Vector Capacities.</title>
        <authorList>
            <consortium name="Tick Genome and Microbiome Consortium (TIGMIC)"/>
            <person name="Jia N."/>
            <person name="Wang J."/>
            <person name="Shi W."/>
            <person name="Du L."/>
            <person name="Sun Y."/>
            <person name="Zhan W."/>
            <person name="Jiang J.F."/>
            <person name="Wang Q."/>
            <person name="Zhang B."/>
            <person name="Ji P."/>
            <person name="Bell-Sakyi L."/>
            <person name="Cui X.M."/>
            <person name="Yuan T.T."/>
            <person name="Jiang B.G."/>
            <person name="Yang W.F."/>
            <person name="Lam T.T."/>
            <person name="Chang Q.C."/>
            <person name="Ding S.J."/>
            <person name="Wang X.J."/>
            <person name="Zhu J.G."/>
            <person name="Ruan X.D."/>
            <person name="Zhao L."/>
            <person name="Wei J.T."/>
            <person name="Ye R.Z."/>
            <person name="Que T.C."/>
            <person name="Du C.H."/>
            <person name="Zhou Y.H."/>
            <person name="Cheng J.X."/>
            <person name="Dai P.F."/>
            <person name="Guo W.B."/>
            <person name="Han X.H."/>
            <person name="Huang E.J."/>
            <person name="Li L.F."/>
            <person name="Wei W."/>
            <person name="Gao Y.C."/>
            <person name="Liu J.Z."/>
            <person name="Shao H.Z."/>
            <person name="Wang X."/>
            <person name="Wang C.C."/>
            <person name="Yang T.C."/>
            <person name="Huo Q.B."/>
            <person name="Li W."/>
            <person name="Chen H.Y."/>
            <person name="Chen S.E."/>
            <person name="Zhou L.G."/>
            <person name="Ni X.B."/>
            <person name="Tian J.H."/>
            <person name="Sheng Y."/>
            <person name="Liu T."/>
            <person name="Pan Y.S."/>
            <person name="Xia L.Y."/>
            <person name="Li J."/>
            <person name="Zhao F."/>
            <person name="Cao W.C."/>
        </authorList>
    </citation>
    <scope>NUCLEOTIDE SEQUENCE [LARGE SCALE GENOMIC DNA]</scope>
    <source>
        <strain evidence="1">HaeL-2018</strain>
    </source>
</reference>
<dbReference type="OrthoDB" id="10023262at2759"/>
<gene>
    <name evidence="1" type="ORF">HPB48_026484</name>
</gene>
<dbReference type="EMBL" id="JABSTR010002479">
    <property type="protein sequence ID" value="KAH9384475.1"/>
    <property type="molecule type" value="Genomic_DNA"/>
</dbReference>
<dbReference type="Proteomes" id="UP000821853">
    <property type="component" value="Unassembled WGS sequence"/>
</dbReference>